<dbReference type="VEuPathDB" id="FungiDB:A1O9_03452"/>
<dbReference type="HOGENOM" id="CLU_018449_2_0_1"/>
<dbReference type="GeneID" id="25278386"/>
<sequence>MHQALEAYRGGRQDSLRPSLSTTHIPLANSIVLSAQDMQSFRYVPESLMVLRMGKPWRWSMLSYVHSRIASKEAGVMRSFIAVASMELRFLEILKFQDATPTLGSLARTRKLKEAATNYLHLALQDLSLILDRVSGAQPQPQDIEALFSIWFLILLVGLYDPELVSASHVHLNGIRSFLQQYIDRSVADERDNLPPVAQQLLLFIAYHDVILALGNMNGGHLSLDLLSAPAKSPIAYDQVFEQARRCLPKIWGSEYPVEELLDDVENYRGLSFLTVCQKLKLSVWKLGVAAAQGSLVEESKARLWKRIEETGEQFCDLLALAKMAKNSNGRRVIWTVYHACLDYYAVRVLYTCIDGEDPYPQWLQGTLSELLAIAYKSTHELPQQIYRYAWPLTVALMKVRDPIHKDWIKTQVRKAGVLFSNLGLPPALLDGSCALETMFLEYGQDNYLQLSA</sequence>
<name>A0A072Q1X0_9EURO</name>
<evidence type="ECO:0000313" key="1">
    <source>
        <dbReference type="EMBL" id="KEF61880.1"/>
    </source>
</evidence>
<organism evidence="1 2">
    <name type="scientific">Exophiala aquamarina CBS 119918</name>
    <dbReference type="NCBI Taxonomy" id="1182545"/>
    <lineage>
        <taxon>Eukaryota</taxon>
        <taxon>Fungi</taxon>
        <taxon>Dikarya</taxon>
        <taxon>Ascomycota</taxon>
        <taxon>Pezizomycotina</taxon>
        <taxon>Eurotiomycetes</taxon>
        <taxon>Chaetothyriomycetidae</taxon>
        <taxon>Chaetothyriales</taxon>
        <taxon>Herpotrichiellaceae</taxon>
        <taxon>Exophiala</taxon>
    </lineage>
</organism>
<gene>
    <name evidence="1" type="ORF">A1O9_03452</name>
</gene>
<dbReference type="RefSeq" id="XP_013264470.1">
    <property type="nucleotide sequence ID" value="XM_013409016.1"/>
</dbReference>
<dbReference type="AlphaFoldDB" id="A0A072Q1X0"/>
<dbReference type="EMBL" id="AMGV01000002">
    <property type="protein sequence ID" value="KEF61880.1"/>
    <property type="molecule type" value="Genomic_DNA"/>
</dbReference>
<evidence type="ECO:0000313" key="2">
    <source>
        <dbReference type="Proteomes" id="UP000027920"/>
    </source>
</evidence>
<keyword evidence="2" id="KW-1185">Reference proteome</keyword>
<dbReference type="OrthoDB" id="648861at2759"/>
<dbReference type="Proteomes" id="UP000027920">
    <property type="component" value="Unassembled WGS sequence"/>
</dbReference>
<protein>
    <submittedName>
        <fullName evidence="1">Uncharacterized protein</fullName>
    </submittedName>
</protein>
<comment type="caution">
    <text evidence="1">The sequence shown here is derived from an EMBL/GenBank/DDBJ whole genome shotgun (WGS) entry which is preliminary data.</text>
</comment>
<reference evidence="1 2" key="1">
    <citation type="submission" date="2013-03" db="EMBL/GenBank/DDBJ databases">
        <title>The Genome Sequence of Exophiala aquamarina CBS 119918.</title>
        <authorList>
            <consortium name="The Broad Institute Genomics Platform"/>
            <person name="Cuomo C."/>
            <person name="de Hoog S."/>
            <person name="Gorbushina A."/>
            <person name="Walker B."/>
            <person name="Young S.K."/>
            <person name="Zeng Q."/>
            <person name="Gargeya S."/>
            <person name="Fitzgerald M."/>
            <person name="Haas B."/>
            <person name="Abouelleil A."/>
            <person name="Allen A.W."/>
            <person name="Alvarado L."/>
            <person name="Arachchi H.M."/>
            <person name="Berlin A.M."/>
            <person name="Chapman S.B."/>
            <person name="Gainer-Dewar J."/>
            <person name="Goldberg J."/>
            <person name="Griggs A."/>
            <person name="Gujja S."/>
            <person name="Hansen M."/>
            <person name="Howarth C."/>
            <person name="Imamovic A."/>
            <person name="Ireland A."/>
            <person name="Larimer J."/>
            <person name="McCowan C."/>
            <person name="Murphy C."/>
            <person name="Pearson M."/>
            <person name="Poon T.W."/>
            <person name="Priest M."/>
            <person name="Roberts A."/>
            <person name="Saif S."/>
            <person name="Shea T."/>
            <person name="Sisk P."/>
            <person name="Sykes S."/>
            <person name="Wortman J."/>
            <person name="Nusbaum C."/>
            <person name="Birren B."/>
        </authorList>
    </citation>
    <scope>NUCLEOTIDE SEQUENCE [LARGE SCALE GENOMIC DNA]</scope>
    <source>
        <strain evidence="1 2">CBS 119918</strain>
    </source>
</reference>
<proteinExistence type="predicted"/>
<accession>A0A072Q1X0</accession>